<protein>
    <submittedName>
        <fullName evidence="2">Uncharacterized protein</fullName>
    </submittedName>
</protein>
<evidence type="ECO:0000256" key="1">
    <source>
        <dbReference type="SAM" id="MobiDB-lite"/>
    </source>
</evidence>
<reference evidence="2" key="1">
    <citation type="submission" date="2019-12" db="EMBL/GenBank/DDBJ databases">
        <title>Genome sequencing and annotation of Brassica cretica.</title>
        <authorList>
            <person name="Studholme D.J."/>
            <person name="Sarris P."/>
        </authorList>
    </citation>
    <scope>NUCLEOTIDE SEQUENCE</scope>
    <source>
        <strain evidence="2">PFS-109/04</strain>
        <tissue evidence="2">Leaf</tissue>
    </source>
</reference>
<organism evidence="2 3">
    <name type="scientific">Brassica cretica</name>
    <name type="common">Mustard</name>
    <dbReference type="NCBI Taxonomy" id="69181"/>
    <lineage>
        <taxon>Eukaryota</taxon>
        <taxon>Viridiplantae</taxon>
        <taxon>Streptophyta</taxon>
        <taxon>Embryophyta</taxon>
        <taxon>Tracheophyta</taxon>
        <taxon>Spermatophyta</taxon>
        <taxon>Magnoliopsida</taxon>
        <taxon>eudicotyledons</taxon>
        <taxon>Gunneridae</taxon>
        <taxon>Pentapetalae</taxon>
        <taxon>rosids</taxon>
        <taxon>malvids</taxon>
        <taxon>Brassicales</taxon>
        <taxon>Brassicaceae</taxon>
        <taxon>Brassiceae</taxon>
        <taxon>Brassica</taxon>
    </lineage>
</organism>
<gene>
    <name evidence="2" type="ORF">F2Q69_00027764</name>
</gene>
<proteinExistence type="predicted"/>
<accession>A0A8S9S0W3</accession>
<feature type="region of interest" description="Disordered" evidence="1">
    <location>
        <begin position="1"/>
        <end position="22"/>
    </location>
</feature>
<sequence length="219" mass="24806">MKDMDFGRISIDETTTTSSDMSTEKLIDAEHQTSIDNTPPEAGKFSRTNNASKGVVLGEPKCQLSFAINSIMNEQGTAIPVKINSISKRDHEKKLPLQNYLNPRRIYSNRSAIKLPKDDTKKSRVSLKYLVLVRQNPFRGTVSENPHDHIEYLEDMMDDEAKYRLNQAFTGNSKIATDLKGKIDIIYSELMRKFDALSEHIKRLDGQVAENGTAIKRET</sequence>
<name>A0A8S9S0W3_BRACR</name>
<dbReference type="AlphaFoldDB" id="A0A8S9S0W3"/>
<dbReference type="Proteomes" id="UP000712600">
    <property type="component" value="Unassembled WGS sequence"/>
</dbReference>
<feature type="compositionally biased region" description="Low complexity" evidence="1">
    <location>
        <begin position="12"/>
        <end position="21"/>
    </location>
</feature>
<comment type="caution">
    <text evidence="2">The sequence shown here is derived from an EMBL/GenBank/DDBJ whole genome shotgun (WGS) entry which is preliminary data.</text>
</comment>
<dbReference type="EMBL" id="QGKX02000088">
    <property type="protein sequence ID" value="KAF3586002.1"/>
    <property type="molecule type" value="Genomic_DNA"/>
</dbReference>
<evidence type="ECO:0000313" key="3">
    <source>
        <dbReference type="Proteomes" id="UP000712600"/>
    </source>
</evidence>
<evidence type="ECO:0000313" key="2">
    <source>
        <dbReference type="EMBL" id="KAF3586002.1"/>
    </source>
</evidence>